<dbReference type="GO" id="GO:0000155">
    <property type="term" value="F:phosphorelay sensor kinase activity"/>
    <property type="evidence" value="ECO:0007669"/>
    <property type="project" value="InterPro"/>
</dbReference>
<gene>
    <name evidence="3" type="ORF">SAMN06265376_11082</name>
</gene>
<dbReference type="InterPro" id="IPR050640">
    <property type="entry name" value="Bact_2-comp_sensor_kinase"/>
</dbReference>
<keyword evidence="1" id="KW-1133">Transmembrane helix</keyword>
<dbReference type="EMBL" id="FZNY01000010">
    <property type="protein sequence ID" value="SNS29590.1"/>
    <property type="molecule type" value="Genomic_DNA"/>
</dbReference>
<feature type="transmembrane region" description="Helical" evidence="1">
    <location>
        <begin position="59"/>
        <end position="78"/>
    </location>
</feature>
<dbReference type="InterPro" id="IPR010559">
    <property type="entry name" value="Sig_transdc_His_kin_internal"/>
</dbReference>
<keyword evidence="4" id="KW-1185">Reference proteome</keyword>
<sequence length="382" mass="44261">MYFYGMTKKLHLILSQLMRYKLHHVALWALYNFVWWSVYEGSVFGIFETLQEPHNIVKYFSYVSFHTLSVYFCVHVLIPRFLEKHRYIPFFGALIATIVVTATLITCNYYIAGAIAGTSPYELFKIVPASPVTIFKNNAFPSCVAAMTLGMSIKLAKNWLLSQKKQQLLEKEKLETELKFLKSQFNPHFLFNTINSIFVLINKNTEMASESLVKFSSLLRYQLYECNTPTIQLSNEIQYIKSFIELESLRQNANFSLKESYPETVSTNVMIAPFILIPFIENAFKHLAEDHQLKKWIQFDLSLQENTLTLFIANSANFQIQTHTLEDASYKGLGLKNVKRRLDLLYPDTYTLVVTENKDRYTVQLSLLLTTQAHVQLQKVTA</sequence>
<organism evidence="3 4">
    <name type="scientific">Dokdonia pacifica</name>
    <dbReference type="NCBI Taxonomy" id="1627892"/>
    <lineage>
        <taxon>Bacteria</taxon>
        <taxon>Pseudomonadati</taxon>
        <taxon>Bacteroidota</taxon>
        <taxon>Flavobacteriia</taxon>
        <taxon>Flavobacteriales</taxon>
        <taxon>Flavobacteriaceae</taxon>
        <taxon>Dokdonia</taxon>
    </lineage>
</organism>
<dbReference type="Gene3D" id="3.30.565.10">
    <property type="entry name" value="Histidine kinase-like ATPase, C-terminal domain"/>
    <property type="match status" value="1"/>
</dbReference>
<protein>
    <submittedName>
        <fullName evidence="3">GHKL domain-containing protein</fullName>
    </submittedName>
</protein>
<dbReference type="GO" id="GO:0016020">
    <property type="term" value="C:membrane"/>
    <property type="evidence" value="ECO:0007669"/>
    <property type="project" value="InterPro"/>
</dbReference>
<dbReference type="PANTHER" id="PTHR34220:SF7">
    <property type="entry name" value="SENSOR HISTIDINE KINASE YPDA"/>
    <property type="match status" value="1"/>
</dbReference>
<evidence type="ECO:0000313" key="4">
    <source>
        <dbReference type="Proteomes" id="UP000198379"/>
    </source>
</evidence>
<proteinExistence type="predicted"/>
<dbReference type="PANTHER" id="PTHR34220">
    <property type="entry name" value="SENSOR HISTIDINE KINASE YPDA"/>
    <property type="match status" value="1"/>
</dbReference>
<keyword evidence="1" id="KW-0472">Membrane</keyword>
<accession>A0A239DBA3</accession>
<evidence type="ECO:0000313" key="3">
    <source>
        <dbReference type="EMBL" id="SNS29590.1"/>
    </source>
</evidence>
<dbReference type="Pfam" id="PF06580">
    <property type="entry name" value="His_kinase"/>
    <property type="match status" value="1"/>
</dbReference>
<dbReference type="InterPro" id="IPR036890">
    <property type="entry name" value="HATPase_C_sf"/>
</dbReference>
<feature type="transmembrane region" description="Helical" evidence="1">
    <location>
        <begin position="20"/>
        <end position="39"/>
    </location>
</feature>
<feature type="transmembrane region" description="Helical" evidence="1">
    <location>
        <begin position="90"/>
        <end position="111"/>
    </location>
</feature>
<reference evidence="3 4" key="1">
    <citation type="submission" date="2017-06" db="EMBL/GenBank/DDBJ databases">
        <authorList>
            <person name="Kim H.J."/>
            <person name="Triplett B.A."/>
        </authorList>
    </citation>
    <scope>NUCLEOTIDE SEQUENCE [LARGE SCALE GENOMIC DNA]</scope>
    <source>
        <strain evidence="3 4">DSM 25597</strain>
    </source>
</reference>
<dbReference type="SUPFAM" id="SSF55874">
    <property type="entry name" value="ATPase domain of HSP90 chaperone/DNA topoisomerase II/histidine kinase"/>
    <property type="match status" value="1"/>
</dbReference>
<keyword evidence="1" id="KW-0812">Transmembrane</keyword>
<evidence type="ECO:0000256" key="1">
    <source>
        <dbReference type="SAM" id="Phobius"/>
    </source>
</evidence>
<evidence type="ECO:0000259" key="2">
    <source>
        <dbReference type="Pfam" id="PF06580"/>
    </source>
</evidence>
<feature type="domain" description="Signal transduction histidine kinase internal region" evidence="2">
    <location>
        <begin position="176"/>
        <end position="253"/>
    </location>
</feature>
<name>A0A239DBA3_9FLAO</name>
<dbReference type="AlphaFoldDB" id="A0A239DBA3"/>
<dbReference type="Proteomes" id="UP000198379">
    <property type="component" value="Unassembled WGS sequence"/>
</dbReference>